<accession>A0ABT8MCW0</accession>
<reference evidence="1" key="1">
    <citation type="submission" date="2019-05" db="EMBL/GenBank/DDBJ databases">
        <title>Methanoculleus sp. FWC-SCC1, a methanogenic archaeon isolated from deep marine cold seep.</title>
        <authorList>
            <person name="Chen Y.-W."/>
            <person name="Chen S.-C."/>
            <person name="Teng N.-H."/>
            <person name="Lai M.-C."/>
        </authorList>
    </citation>
    <scope>NUCLEOTIDE SEQUENCE</scope>
    <source>
        <strain evidence="1">FWC-SCC1</strain>
    </source>
</reference>
<evidence type="ECO:0000313" key="1">
    <source>
        <dbReference type="EMBL" id="MDN7025785.1"/>
    </source>
</evidence>
<organism evidence="1 2">
    <name type="scientific">Methanoculleus frigidifontis</name>
    <dbReference type="NCBI Taxonomy" id="2584085"/>
    <lineage>
        <taxon>Archaea</taxon>
        <taxon>Methanobacteriati</taxon>
        <taxon>Methanobacteriota</taxon>
        <taxon>Stenosarchaea group</taxon>
        <taxon>Methanomicrobia</taxon>
        <taxon>Methanomicrobiales</taxon>
        <taxon>Methanomicrobiaceae</taxon>
        <taxon>Methanoculleus</taxon>
    </lineage>
</organism>
<comment type="caution">
    <text evidence="1">The sequence shown here is derived from an EMBL/GenBank/DDBJ whole genome shotgun (WGS) entry which is preliminary data.</text>
</comment>
<keyword evidence="2" id="KW-1185">Reference proteome</keyword>
<dbReference type="Proteomes" id="UP001168338">
    <property type="component" value="Unassembled WGS sequence"/>
</dbReference>
<evidence type="ECO:0000313" key="2">
    <source>
        <dbReference type="Proteomes" id="UP001168338"/>
    </source>
</evidence>
<name>A0ABT8MCW0_9EURY</name>
<dbReference type="RefSeq" id="WP_301664976.1">
    <property type="nucleotide sequence ID" value="NZ_VCYH01000010.1"/>
</dbReference>
<dbReference type="EMBL" id="VCYH01000010">
    <property type="protein sequence ID" value="MDN7025785.1"/>
    <property type="molecule type" value="Genomic_DNA"/>
</dbReference>
<gene>
    <name evidence="1" type="ORF">FGU65_12995</name>
</gene>
<sequence length="117" mass="12914">MSPPVSRASFELGEGGEVVAVSNSIGYFHPEPDRYVPIITPEQAYQRLCANDLVIRPISSPGIHFVRNISLGCWMEDRSSAQQYLLPVYAFTCDRTDGAVVTWHVWAADPSGMQALT</sequence>
<proteinExistence type="predicted"/>
<protein>
    <submittedName>
        <fullName evidence="1">Uncharacterized protein</fullName>
    </submittedName>
</protein>